<evidence type="ECO:0000313" key="2">
    <source>
        <dbReference type="EMBL" id="GAW84674.1"/>
    </source>
</evidence>
<dbReference type="AlphaFoldDB" id="A0A1Y1JY29"/>
<keyword evidence="1" id="KW-0472">Membrane</keyword>
<protein>
    <recommendedName>
        <fullName evidence="4">Variable surface protein</fullName>
    </recommendedName>
</protein>
<dbReference type="RefSeq" id="XP_028547263.1">
    <property type="nucleotide sequence ID" value="XM_028691462.1"/>
</dbReference>
<dbReference type="Proteomes" id="UP000195521">
    <property type="component" value="Unassembled WGS sequence"/>
</dbReference>
<keyword evidence="1" id="KW-0812">Transmembrane</keyword>
<keyword evidence="1" id="KW-1133">Transmembrane helix</keyword>
<gene>
    <name evidence="2" type="ORF">PGO_004330</name>
</gene>
<reference evidence="3" key="1">
    <citation type="submission" date="2017-04" db="EMBL/GenBank/DDBJ databases">
        <title>Plasmodium gonderi genome.</title>
        <authorList>
            <person name="Arisue N."/>
            <person name="Honma H."/>
            <person name="Kawai S."/>
            <person name="Tougan T."/>
            <person name="Tanabe K."/>
            <person name="Horii T."/>
        </authorList>
    </citation>
    <scope>NUCLEOTIDE SEQUENCE [LARGE SCALE GENOMIC DNA]</scope>
    <source>
        <strain evidence="3">ATCC 30045</strain>
    </source>
</reference>
<evidence type="ECO:0000313" key="3">
    <source>
        <dbReference type="Proteomes" id="UP000195521"/>
    </source>
</evidence>
<organism evidence="2 3">
    <name type="scientific">Plasmodium gonderi</name>
    <dbReference type="NCBI Taxonomy" id="77519"/>
    <lineage>
        <taxon>Eukaryota</taxon>
        <taxon>Sar</taxon>
        <taxon>Alveolata</taxon>
        <taxon>Apicomplexa</taxon>
        <taxon>Aconoidasida</taxon>
        <taxon>Haemosporida</taxon>
        <taxon>Plasmodiidae</taxon>
        <taxon>Plasmodium</taxon>
        <taxon>Plasmodium (Plasmodium)</taxon>
    </lineage>
</organism>
<dbReference type="Pfam" id="PF05795">
    <property type="entry name" value="Plasmodium_Vir"/>
    <property type="match status" value="1"/>
</dbReference>
<sequence>MGLPDHCIEIINGMEDIENFKDICLDITGAKEYLELSLKDNVDNKNCIQFMLWMYDYVIKNLNDNSNYTKSKRVIKQIKSIWSKYSKWSSCDILKFIDSDNNFEKLKYAYDYYLDYDTIKNQLSINNFKCTENVTHYINKIVLFYKQAKEECNDSSKKYCNELQDIFNESFSKNLSGLKCNEGNAKEMHAIRAESYNIQQESHEQNHHGPYPNNIYKAIIGPIFPILVSALVFPILYKVIINML</sequence>
<dbReference type="OrthoDB" id="382684at2759"/>
<evidence type="ECO:0000256" key="1">
    <source>
        <dbReference type="SAM" id="Phobius"/>
    </source>
</evidence>
<dbReference type="GeneID" id="39745482"/>
<dbReference type="EMBL" id="BDQF01000595">
    <property type="protein sequence ID" value="GAW84674.1"/>
    <property type="molecule type" value="Genomic_DNA"/>
</dbReference>
<accession>A0A1Y1JY29</accession>
<proteinExistence type="predicted"/>
<dbReference type="InterPro" id="IPR008780">
    <property type="entry name" value="Plasmodium_Vir"/>
</dbReference>
<feature type="transmembrane region" description="Helical" evidence="1">
    <location>
        <begin position="215"/>
        <end position="237"/>
    </location>
</feature>
<evidence type="ECO:0008006" key="4">
    <source>
        <dbReference type="Google" id="ProtNLM"/>
    </source>
</evidence>
<keyword evidence="3" id="KW-1185">Reference proteome</keyword>
<comment type="caution">
    <text evidence="2">The sequence shown here is derived from an EMBL/GenBank/DDBJ whole genome shotgun (WGS) entry which is preliminary data.</text>
</comment>
<name>A0A1Y1JY29_PLAGO</name>